<feature type="compositionally biased region" description="Basic and acidic residues" evidence="1">
    <location>
        <begin position="275"/>
        <end position="287"/>
    </location>
</feature>
<dbReference type="EMBL" id="BPLR01010739">
    <property type="protein sequence ID" value="GIY41693.1"/>
    <property type="molecule type" value="Genomic_DNA"/>
</dbReference>
<protein>
    <submittedName>
        <fullName evidence="2">Uncharacterized protein</fullName>
    </submittedName>
</protein>
<dbReference type="AlphaFoldDB" id="A0AAV4T4U7"/>
<feature type="region of interest" description="Disordered" evidence="1">
    <location>
        <begin position="105"/>
        <end position="124"/>
    </location>
</feature>
<reference evidence="2 3" key="1">
    <citation type="submission" date="2021-06" db="EMBL/GenBank/DDBJ databases">
        <title>Caerostris extrusa draft genome.</title>
        <authorList>
            <person name="Kono N."/>
            <person name="Arakawa K."/>
        </authorList>
    </citation>
    <scope>NUCLEOTIDE SEQUENCE [LARGE SCALE GENOMIC DNA]</scope>
</reference>
<dbReference type="Proteomes" id="UP001054945">
    <property type="component" value="Unassembled WGS sequence"/>
</dbReference>
<sequence length="499" mass="56028">MVELFSKNKSRQIEIPSNLVEEEDLITLFRIARCRHGASREAAQRVAVLPAGVLCVRGERGEPRRPGAVGRPPPAVDRPVRGGGDGLALPDHRTPRLLLQVPVRGQDPSGEAHRHGLPRPHTLQRQQQDHLTNTVFFRIRRSVYCREFPDNCKLHDVELTEDEIFNLTLGFQRQGAGRRSWVTNSKDMLVGCSFSGSPLLDTSACFKRIDLQPFRQQMYSIPLSIYSPIPLANVLLCLQVLQPAVRSPPGQLLRVLVRRRTEAQAVRHGAGRLAGQERHGAGVERGARRVPGPGRNPGLIVTLHEDMGMPHVLAHGVHVHAKHTYSLSIEKESVNLLSDPFATNCTDFRQLPFRSAHSMELSPRVIHSSYPFAVFINCILSMMCTVECLLFHQKRECGHSYVTDNVVLYRTNALRPPTSHSRYGDSLSAEILLFSDRDCADRLSKDFRDFCRSLCSIPCHETPLPCSHRFFTHISPTNDEKRGGIWKRTSGGEEKTRSL</sequence>
<evidence type="ECO:0000313" key="3">
    <source>
        <dbReference type="Proteomes" id="UP001054945"/>
    </source>
</evidence>
<comment type="caution">
    <text evidence="2">The sequence shown here is derived from an EMBL/GenBank/DDBJ whole genome shotgun (WGS) entry which is preliminary data.</text>
</comment>
<proteinExistence type="predicted"/>
<name>A0AAV4T4U7_CAEEX</name>
<feature type="region of interest" description="Disordered" evidence="1">
    <location>
        <begin position="267"/>
        <end position="295"/>
    </location>
</feature>
<gene>
    <name evidence="2" type="primary">AVEN_227587_1</name>
    <name evidence="2" type="ORF">CEXT_87241</name>
</gene>
<evidence type="ECO:0000313" key="2">
    <source>
        <dbReference type="EMBL" id="GIY41693.1"/>
    </source>
</evidence>
<organism evidence="2 3">
    <name type="scientific">Caerostris extrusa</name>
    <name type="common">Bark spider</name>
    <name type="synonym">Caerostris bankana</name>
    <dbReference type="NCBI Taxonomy" id="172846"/>
    <lineage>
        <taxon>Eukaryota</taxon>
        <taxon>Metazoa</taxon>
        <taxon>Ecdysozoa</taxon>
        <taxon>Arthropoda</taxon>
        <taxon>Chelicerata</taxon>
        <taxon>Arachnida</taxon>
        <taxon>Araneae</taxon>
        <taxon>Araneomorphae</taxon>
        <taxon>Entelegynae</taxon>
        <taxon>Araneoidea</taxon>
        <taxon>Araneidae</taxon>
        <taxon>Caerostris</taxon>
    </lineage>
</organism>
<feature type="region of interest" description="Disordered" evidence="1">
    <location>
        <begin position="60"/>
        <end position="91"/>
    </location>
</feature>
<keyword evidence="3" id="KW-1185">Reference proteome</keyword>
<accession>A0AAV4T4U7</accession>
<evidence type="ECO:0000256" key="1">
    <source>
        <dbReference type="SAM" id="MobiDB-lite"/>
    </source>
</evidence>